<proteinExistence type="predicted"/>
<protein>
    <submittedName>
        <fullName evidence="1">Uncharacterized protein</fullName>
    </submittedName>
</protein>
<name>A0AC59ZNZ7_RANTA</name>
<dbReference type="EMBL" id="OX596115">
    <property type="protein sequence ID" value="CAN0473991.1"/>
    <property type="molecule type" value="Genomic_DNA"/>
</dbReference>
<evidence type="ECO:0000313" key="1">
    <source>
        <dbReference type="EMBL" id="CAN0473991.1"/>
    </source>
</evidence>
<reference evidence="1" key="1">
    <citation type="submission" date="2023-05" db="EMBL/GenBank/DDBJ databases">
        <authorList>
            <consortium name="ELIXIR-Norway"/>
        </authorList>
    </citation>
    <scope>NUCLEOTIDE SEQUENCE</scope>
</reference>
<accession>A0AC59ZNZ7</accession>
<dbReference type="Proteomes" id="UP001162501">
    <property type="component" value="Chromosome 31"/>
</dbReference>
<sequence length="113" mass="12399">MCLLFKQDPSPAVSRSQRLVSGSASPRRPLILVGELSLAHVFSTCLPFPVARGRRLPFAAVAWFYPLWKVTMGMSLTTWTVSPTCCLCPQVRPSEVRKVLRVAVASQEQGVAV</sequence>
<gene>
    <name evidence="1" type="ORF">MRATA1EN22A_LOCUS20691</name>
</gene>
<reference evidence="1" key="2">
    <citation type="submission" date="2025-03" db="EMBL/GenBank/DDBJ databases">
        <authorList>
            <consortium name="ELIXIR-Norway"/>
            <consortium name="Elixir Norway"/>
        </authorList>
    </citation>
    <scope>NUCLEOTIDE SEQUENCE</scope>
</reference>
<evidence type="ECO:0000313" key="2">
    <source>
        <dbReference type="Proteomes" id="UP001162501"/>
    </source>
</evidence>
<organism evidence="1 2">
    <name type="scientific">Rangifer tarandus platyrhynchus</name>
    <name type="common">Svalbard reindeer</name>
    <dbReference type="NCBI Taxonomy" id="3082113"/>
    <lineage>
        <taxon>Eukaryota</taxon>
        <taxon>Metazoa</taxon>
        <taxon>Chordata</taxon>
        <taxon>Craniata</taxon>
        <taxon>Vertebrata</taxon>
        <taxon>Euteleostomi</taxon>
        <taxon>Mammalia</taxon>
        <taxon>Eutheria</taxon>
        <taxon>Laurasiatheria</taxon>
        <taxon>Artiodactyla</taxon>
        <taxon>Ruminantia</taxon>
        <taxon>Pecora</taxon>
        <taxon>Cervidae</taxon>
        <taxon>Odocoileinae</taxon>
        <taxon>Rangifer</taxon>
    </lineage>
</organism>